<dbReference type="Gene3D" id="3.90.1590.10">
    <property type="entry name" value="glutathione-dependent formaldehyde- activating enzyme (gfa)"/>
    <property type="match status" value="1"/>
</dbReference>
<comment type="similarity">
    <text evidence="1">Belongs to the Gfa family.</text>
</comment>
<keyword evidence="4" id="KW-0456">Lyase</keyword>
<evidence type="ECO:0000256" key="3">
    <source>
        <dbReference type="ARBA" id="ARBA00022833"/>
    </source>
</evidence>
<dbReference type="EMBL" id="SMUV01000067">
    <property type="protein sequence ID" value="TDK46241.1"/>
    <property type="molecule type" value="Genomic_DNA"/>
</dbReference>
<keyword evidence="7" id="KW-1185">Reference proteome</keyword>
<dbReference type="SUPFAM" id="SSF51316">
    <property type="entry name" value="Mss4-like"/>
    <property type="match status" value="1"/>
</dbReference>
<dbReference type="RefSeq" id="WP_133360140.1">
    <property type="nucleotide sequence ID" value="NZ_SMUV01000067.1"/>
</dbReference>
<dbReference type="AlphaFoldDB" id="A0A4R5V3I6"/>
<keyword evidence="3" id="KW-0862">Zinc</keyword>
<dbReference type="PROSITE" id="PS51891">
    <property type="entry name" value="CENP_V_GFA"/>
    <property type="match status" value="1"/>
</dbReference>
<dbReference type="PANTHER" id="PTHR33337">
    <property type="entry name" value="GFA DOMAIN-CONTAINING PROTEIN"/>
    <property type="match status" value="1"/>
</dbReference>
<keyword evidence="2" id="KW-0479">Metal-binding</keyword>
<evidence type="ECO:0000256" key="4">
    <source>
        <dbReference type="ARBA" id="ARBA00023239"/>
    </source>
</evidence>
<proteinExistence type="inferred from homology"/>
<organism evidence="6 7">
    <name type="scientific">Antarcticimicrobium luteum</name>
    <dbReference type="NCBI Taxonomy" id="2547397"/>
    <lineage>
        <taxon>Bacteria</taxon>
        <taxon>Pseudomonadati</taxon>
        <taxon>Pseudomonadota</taxon>
        <taxon>Alphaproteobacteria</taxon>
        <taxon>Rhodobacterales</taxon>
        <taxon>Paracoccaceae</taxon>
        <taxon>Antarcticimicrobium</taxon>
    </lineage>
</organism>
<evidence type="ECO:0000256" key="2">
    <source>
        <dbReference type="ARBA" id="ARBA00022723"/>
    </source>
</evidence>
<dbReference type="InterPro" id="IPR006913">
    <property type="entry name" value="CENP-V/GFA"/>
</dbReference>
<feature type="domain" description="CENP-V/GFA" evidence="5">
    <location>
        <begin position="2"/>
        <end position="114"/>
    </location>
</feature>
<gene>
    <name evidence="6" type="ORF">E1832_12710</name>
</gene>
<dbReference type="Proteomes" id="UP000295301">
    <property type="component" value="Unassembled WGS sequence"/>
</dbReference>
<dbReference type="InterPro" id="IPR011057">
    <property type="entry name" value="Mss4-like_sf"/>
</dbReference>
<dbReference type="PANTHER" id="PTHR33337:SF40">
    <property type="entry name" value="CENP-V_GFA DOMAIN-CONTAINING PROTEIN-RELATED"/>
    <property type="match status" value="1"/>
</dbReference>
<dbReference type="GO" id="GO:0046872">
    <property type="term" value="F:metal ion binding"/>
    <property type="evidence" value="ECO:0007669"/>
    <property type="project" value="UniProtKB-KW"/>
</dbReference>
<dbReference type="Pfam" id="PF04828">
    <property type="entry name" value="GFA"/>
    <property type="match status" value="1"/>
</dbReference>
<evidence type="ECO:0000256" key="1">
    <source>
        <dbReference type="ARBA" id="ARBA00005495"/>
    </source>
</evidence>
<evidence type="ECO:0000313" key="6">
    <source>
        <dbReference type="EMBL" id="TDK46241.1"/>
    </source>
</evidence>
<sequence>MHSGTCLCGAVRFRTDATPEGASVCHCSQCRRQSGHLWASAYVPTEALAISGPVTWFESSANGRRGFCPRCGSFLFWRDVTETTTSFSLGALEAPTGLRLSKHIFTADKGDYYEISDGLPQRP</sequence>
<reference evidence="6 7" key="1">
    <citation type="submission" date="2019-03" db="EMBL/GenBank/DDBJ databases">
        <title>Ruegeria lutea sp. nov., a novel strain, isolated from marine sediment, the Masan Bay, South Korea.</title>
        <authorList>
            <person name="Kim J."/>
            <person name="Kim D.-Y."/>
            <person name="Lee S.-S."/>
        </authorList>
    </citation>
    <scope>NUCLEOTIDE SEQUENCE [LARGE SCALE GENOMIC DNA]</scope>
    <source>
        <strain evidence="6 7">318-1</strain>
    </source>
</reference>
<evidence type="ECO:0000313" key="7">
    <source>
        <dbReference type="Proteomes" id="UP000295301"/>
    </source>
</evidence>
<name>A0A4R5V3I6_9RHOB</name>
<evidence type="ECO:0000259" key="5">
    <source>
        <dbReference type="PROSITE" id="PS51891"/>
    </source>
</evidence>
<comment type="caution">
    <text evidence="6">The sequence shown here is derived from an EMBL/GenBank/DDBJ whole genome shotgun (WGS) entry which is preliminary data.</text>
</comment>
<accession>A0A4R5V3I6</accession>
<protein>
    <submittedName>
        <fullName evidence="6">GFA family protein</fullName>
    </submittedName>
</protein>
<dbReference type="OrthoDB" id="9807246at2"/>
<dbReference type="GO" id="GO:0016846">
    <property type="term" value="F:carbon-sulfur lyase activity"/>
    <property type="evidence" value="ECO:0007669"/>
    <property type="project" value="InterPro"/>
</dbReference>